<dbReference type="InterPro" id="IPR004520">
    <property type="entry name" value="GTPase_MnmE"/>
</dbReference>
<evidence type="ECO:0000256" key="1">
    <source>
        <dbReference type="ARBA" id="ARBA00011043"/>
    </source>
</evidence>
<comment type="caution">
    <text evidence="10">The sequence shown here is derived from an EMBL/GenBank/DDBJ whole genome shotgun (WGS) entry which is preliminary data.</text>
</comment>
<dbReference type="GO" id="GO:0046872">
    <property type="term" value="F:metal ion binding"/>
    <property type="evidence" value="ECO:0007669"/>
    <property type="project" value="UniProtKB-KW"/>
</dbReference>
<evidence type="ECO:0000256" key="2">
    <source>
        <dbReference type="ARBA" id="ARBA00022694"/>
    </source>
</evidence>
<feature type="binding site" evidence="7">
    <location>
        <position position="260"/>
    </location>
    <ligand>
        <name>Mg(2+)</name>
        <dbReference type="ChEBI" id="CHEBI:18420"/>
    </ligand>
</feature>
<feature type="binding site" evidence="7">
    <location>
        <begin position="235"/>
        <end position="240"/>
    </location>
    <ligand>
        <name>GTP</name>
        <dbReference type="ChEBI" id="CHEBI:37565"/>
    </ligand>
</feature>
<dbReference type="NCBIfam" id="TIGR00450">
    <property type="entry name" value="mnmE_trmE_thdF"/>
    <property type="match status" value="1"/>
</dbReference>
<feature type="binding site" evidence="7">
    <location>
        <position position="91"/>
    </location>
    <ligand>
        <name>(6S)-5-formyl-5,6,7,8-tetrahydrofolate</name>
        <dbReference type="ChEBI" id="CHEBI:57457"/>
    </ligand>
</feature>
<keyword evidence="4 7" id="KW-0460">Magnesium</keyword>
<dbReference type="GO" id="GO:0005525">
    <property type="term" value="F:GTP binding"/>
    <property type="evidence" value="ECO:0007669"/>
    <property type="project" value="UniProtKB-UniRule"/>
</dbReference>
<dbReference type="EMBL" id="MWQY01000027">
    <property type="protein sequence ID" value="ORC31135.1"/>
    <property type="molecule type" value="Genomic_DNA"/>
</dbReference>
<evidence type="ECO:0000256" key="7">
    <source>
        <dbReference type="HAMAP-Rule" id="MF_00379"/>
    </source>
</evidence>
<dbReference type="InterPro" id="IPR005225">
    <property type="entry name" value="Small_GTP-bd"/>
</dbReference>
<dbReference type="NCBIfam" id="TIGR00231">
    <property type="entry name" value="small_GTP"/>
    <property type="match status" value="1"/>
</dbReference>
<evidence type="ECO:0000256" key="4">
    <source>
        <dbReference type="ARBA" id="ARBA00022842"/>
    </source>
</evidence>
<feature type="binding site" evidence="7">
    <location>
        <position position="259"/>
    </location>
    <ligand>
        <name>K(+)</name>
        <dbReference type="ChEBI" id="CHEBI:29103"/>
    </ligand>
</feature>
<sequence length="452" mass="48714">MKSISYDTSEPIIALASAWGESAVAVLRASGHGCIPLLADCFSRSEALLKAPSHTMVHGVLIDPATGDAVDEVVCAVYRDGRGYTGEEAVEIFSHGSMPGIQLILETLRARGFRDARPGEFTLRAFLNGKIDLTRAEAVGEIISSRSRAAHAMALHRLEGSIFRRIDSFKEGLKKLLAVVEIQLDYPEDEVSAEDLIAEDDILQLKGELETLAATFSTGRLYQEGARVALSGRTNAGKSSLFNLFVREDRSIVSDIHGTTRDFVHEQLSIRGIPVTLYDTAGLRHGETGDTVEREGIRRSGLVTREADLVLYLVDGSTGVRTGELEGLDPGKTLLLWNKADIANGPAPEGFLSVSAVTGEGFALLEEEICRRLSGVKIGADEAVIDSLRQRDLLVRSAESLAQVLEGLDAGMPLDAVTVDLRDAMDALGEITGEVTSAEVLEDMFSRFCVGK</sequence>
<comment type="similarity">
    <text evidence="1 7 8">Belongs to the TRAFAC class TrmE-Era-EngA-EngB-Septin-like GTPase superfamily. TrmE GTPase family.</text>
</comment>
<accession>A0A1Y1RUY8</accession>
<dbReference type="Pfam" id="PF01926">
    <property type="entry name" value="MMR_HSR1"/>
    <property type="match status" value="1"/>
</dbReference>
<evidence type="ECO:0000256" key="5">
    <source>
        <dbReference type="ARBA" id="ARBA00022958"/>
    </source>
</evidence>
<comment type="cofactor">
    <cofactor evidence="7">
        <name>K(+)</name>
        <dbReference type="ChEBI" id="CHEBI:29103"/>
    </cofactor>
    <text evidence="7">Binds 1 potassium ion per subunit.</text>
</comment>
<comment type="function">
    <text evidence="7">Exhibits a very high intrinsic GTPase hydrolysis rate. Involved in the addition of a carboxymethylaminomethyl (cmnm) group at the wobble position (U34) of certain tRNAs, forming tRNA-cmnm(5)s(2)U34.</text>
</comment>
<feature type="binding site" evidence="7">
    <location>
        <position position="254"/>
    </location>
    <ligand>
        <name>K(+)</name>
        <dbReference type="ChEBI" id="CHEBI:29103"/>
    </ligand>
</feature>
<protein>
    <recommendedName>
        <fullName evidence="7">tRNA modification GTPase MnmE</fullName>
        <ecNumber evidence="7">3.6.-.-</ecNumber>
    </recommendedName>
</protein>
<dbReference type="PANTHER" id="PTHR42714:SF2">
    <property type="entry name" value="TRNA MODIFICATION GTPASE GTPBP3, MITOCHONDRIAL"/>
    <property type="match status" value="1"/>
</dbReference>
<dbReference type="AlphaFoldDB" id="A0A1Y1RUY8"/>
<dbReference type="InterPro" id="IPR006073">
    <property type="entry name" value="GTP-bd"/>
</dbReference>
<dbReference type="InterPro" id="IPR031168">
    <property type="entry name" value="G_TrmE"/>
</dbReference>
<evidence type="ECO:0000313" key="11">
    <source>
        <dbReference type="Proteomes" id="UP000192343"/>
    </source>
</evidence>
<feature type="binding site" evidence="7">
    <location>
        <begin position="279"/>
        <end position="282"/>
    </location>
    <ligand>
        <name>GTP</name>
        <dbReference type="ChEBI" id="CHEBI:37565"/>
    </ligand>
</feature>
<comment type="subcellular location">
    <subcellularLocation>
        <location evidence="7">Cytoplasm</location>
    </subcellularLocation>
</comment>
<evidence type="ECO:0000256" key="6">
    <source>
        <dbReference type="ARBA" id="ARBA00023134"/>
    </source>
</evidence>
<evidence type="ECO:0000313" key="10">
    <source>
        <dbReference type="EMBL" id="ORC31135.1"/>
    </source>
</evidence>
<dbReference type="Pfam" id="PF12631">
    <property type="entry name" value="MnmE_helical"/>
    <property type="match status" value="1"/>
</dbReference>
<dbReference type="PROSITE" id="PS51709">
    <property type="entry name" value="G_TRME"/>
    <property type="match status" value="1"/>
</dbReference>
<feature type="binding site" evidence="7">
    <location>
        <begin position="254"/>
        <end position="260"/>
    </location>
    <ligand>
        <name>GTP</name>
        <dbReference type="ChEBI" id="CHEBI:37565"/>
    </ligand>
</feature>
<dbReference type="HAMAP" id="MF_00379">
    <property type="entry name" value="GTPase_MnmE"/>
    <property type="match status" value="1"/>
</dbReference>
<dbReference type="STRING" id="1963862.B4O97_17495"/>
<dbReference type="Gene3D" id="3.30.1360.120">
    <property type="entry name" value="Probable tRNA modification gtpase trme, domain 1"/>
    <property type="match status" value="1"/>
</dbReference>
<keyword evidence="3 7" id="KW-0547">Nucleotide-binding</keyword>
<dbReference type="PANTHER" id="PTHR42714">
    <property type="entry name" value="TRNA MODIFICATION GTPASE GTPBP3"/>
    <property type="match status" value="1"/>
</dbReference>
<dbReference type="Pfam" id="PF10396">
    <property type="entry name" value="TrmE_N"/>
    <property type="match status" value="1"/>
</dbReference>
<comment type="subunit">
    <text evidence="7">Homodimer. Heterotetramer of two MnmE and two MnmG subunits.</text>
</comment>
<keyword evidence="7" id="KW-0963">Cytoplasm</keyword>
<evidence type="ECO:0000259" key="9">
    <source>
        <dbReference type="PROSITE" id="PS51709"/>
    </source>
</evidence>
<dbReference type="Gene3D" id="3.40.50.300">
    <property type="entry name" value="P-loop containing nucleotide triphosphate hydrolases"/>
    <property type="match status" value="1"/>
</dbReference>
<dbReference type="Gene3D" id="1.20.120.430">
    <property type="entry name" value="tRNA modification GTPase MnmE domain 2"/>
    <property type="match status" value="1"/>
</dbReference>
<reference evidence="10 11" key="1">
    <citation type="submission" date="2017-03" db="EMBL/GenBank/DDBJ databases">
        <title>Draft Genome sequence of Marispirochaeta sp. strain JC444.</title>
        <authorList>
            <person name="Shivani Y."/>
            <person name="Subhash Y."/>
            <person name="Sasikala C."/>
            <person name="Ramana C."/>
        </authorList>
    </citation>
    <scope>NUCLEOTIDE SEQUENCE [LARGE SCALE GENOMIC DNA]</scope>
    <source>
        <strain evidence="10 11">JC444</strain>
    </source>
</reference>
<organism evidence="10 11">
    <name type="scientific">Marispirochaeta aestuarii</name>
    <dbReference type="NCBI Taxonomy" id="1963862"/>
    <lineage>
        <taxon>Bacteria</taxon>
        <taxon>Pseudomonadati</taxon>
        <taxon>Spirochaetota</taxon>
        <taxon>Spirochaetia</taxon>
        <taxon>Spirochaetales</taxon>
        <taxon>Spirochaetaceae</taxon>
        <taxon>Marispirochaeta</taxon>
    </lineage>
</organism>
<dbReference type="InterPro" id="IPR027417">
    <property type="entry name" value="P-loop_NTPase"/>
</dbReference>
<keyword evidence="6 7" id="KW-0342">GTP-binding</keyword>
<dbReference type="GO" id="GO:0002098">
    <property type="term" value="P:tRNA wobble uridine modification"/>
    <property type="evidence" value="ECO:0007669"/>
    <property type="project" value="TreeGrafter"/>
</dbReference>
<feature type="domain" description="TrmE-type G" evidence="9">
    <location>
        <begin position="225"/>
        <end position="374"/>
    </location>
</feature>
<feature type="binding site" evidence="7">
    <location>
        <position position="256"/>
    </location>
    <ligand>
        <name>K(+)</name>
        <dbReference type="ChEBI" id="CHEBI:29103"/>
    </ligand>
</feature>
<dbReference type="InterPro" id="IPR027266">
    <property type="entry name" value="TrmE/GcvT-like"/>
</dbReference>
<evidence type="ECO:0000256" key="8">
    <source>
        <dbReference type="RuleBase" id="RU003313"/>
    </source>
</evidence>
<keyword evidence="5 7" id="KW-0630">Potassium</keyword>
<gene>
    <name evidence="7" type="primary">mnmE</name>
    <name evidence="7" type="synonym">trmE</name>
    <name evidence="10" type="ORF">B4O97_17495</name>
</gene>
<feature type="binding site" evidence="7">
    <location>
        <position position="452"/>
    </location>
    <ligand>
        <name>(6S)-5-formyl-5,6,7,8-tetrahydrofolate</name>
        <dbReference type="ChEBI" id="CHEBI:57457"/>
    </ligand>
</feature>
<dbReference type="OrthoDB" id="9805918at2"/>
<feature type="binding site" evidence="7">
    <location>
        <position position="239"/>
    </location>
    <ligand>
        <name>Mg(2+)</name>
        <dbReference type="ChEBI" id="CHEBI:18420"/>
    </ligand>
</feature>
<name>A0A1Y1RUY8_9SPIO</name>
<dbReference type="GO" id="GO:0003924">
    <property type="term" value="F:GTPase activity"/>
    <property type="evidence" value="ECO:0007669"/>
    <property type="project" value="UniProtKB-UniRule"/>
</dbReference>
<dbReference type="EC" id="3.6.-.-" evidence="7"/>
<feature type="binding site" evidence="7">
    <location>
        <position position="235"/>
    </location>
    <ligand>
        <name>K(+)</name>
        <dbReference type="ChEBI" id="CHEBI:29103"/>
    </ligand>
</feature>
<dbReference type="CDD" id="cd04164">
    <property type="entry name" value="trmE"/>
    <property type="match status" value="1"/>
</dbReference>
<feature type="binding site" evidence="7">
    <location>
        <position position="130"/>
    </location>
    <ligand>
        <name>(6S)-5-formyl-5,6,7,8-tetrahydrofolate</name>
        <dbReference type="ChEBI" id="CHEBI:57457"/>
    </ligand>
</feature>
<feature type="binding site" evidence="7">
    <location>
        <position position="28"/>
    </location>
    <ligand>
        <name>(6S)-5-formyl-5,6,7,8-tetrahydrofolate</name>
        <dbReference type="ChEBI" id="CHEBI:57457"/>
    </ligand>
</feature>
<dbReference type="CDD" id="cd14858">
    <property type="entry name" value="TrmE_N"/>
    <property type="match status" value="1"/>
</dbReference>
<evidence type="ECO:0000256" key="3">
    <source>
        <dbReference type="ARBA" id="ARBA00022741"/>
    </source>
</evidence>
<dbReference type="GO" id="GO:0030488">
    <property type="term" value="P:tRNA methylation"/>
    <property type="evidence" value="ECO:0007669"/>
    <property type="project" value="TreeGrafter"/>
</dbReference>
<dbReference type="SUPFAM" id="SSF116878">
    <property type="entry name" value="TrmE connector domain"/>
    <property type="match status" value="1"/>
</dbReference>
<dbReference type="GO" id="GO:0005829">
    <property type="term" value="C:cytosol"/>
    <property type="evidence" value="ECO:0007669"/>
    <property type="project" value="TreeGrafter"/>
</dbReference>
<comment type="caution">
    <text evidence="7">Lacks conserved residue(s) required for the propagation of feature annotation.</text>
</comment>
<keyword evidence="7" id="KW-0378">Hydrolase</keyword>
<dbReference type="SUPFAM" id="SSF52540">
    <property type="entry name" value="P-loop containing nucleoside triphosphate hydrolases"/>
    <property type="match status" value="1"/>
</dbReference>
<keyword evidence="7" id="KW-0479">Metal-binding</keyword>
<dbReference type="Proteomes" id="UP000192343">
    <property type="component" value="Unassembled WGS sequence"/>
</dbReference>
<dbReference type="InterPro" id="IPR025867">
    <property type="entry name" value="MnmE_helical"/>
</dbReference>
<feature type="binding site" evidence="7">
    <location>
        <begin position="338"/>
        <end position="341"/>
    </location>
    <ligand>
        <name>GTP</name>
        <dbReference type="ChEBI" id="CHEBI:37565"/>
    </ligand>
</feature>
<proteinExistence type="inferred from homology"/>
<keyword evidence="2 7" id="KW-0819">tRNA processing</keyword>
<dbReference type="InterPro" id="IPR027368">
    <property type="entry name" value="MnmE_dom2"/>
</dbReference>
<dbReference type="InterPro" id="IPR018948">
    <property type="entry name" value="GTP-bd_TrmE_N"/>
</dbReference>
<keyword evidence="11" id="KW-1185">Reference proteome</keyword>